<dbReference type="GO" id="GO:0005737">
    <property type="term" value="C:cytoplasm"/>
    <property type="evidence" value="ECO:0007669"/>
    <property type="project" value="UniProtKB-SubCell"/>
</dbReference>
<dbReference type="PANTHER" id="PTHR13703:SF68">
    <property type="entry name" value="MOTHERS AGAINST DECAPENTAPLEGIC HOMOLOG"/>
    <property type="match status" value="1"/>
</dbReference>
<dbReference type="SUPFAM" id="SSF49879">
    <property type="entry name" value="SMAD/FHA domain"/>
    <property type="match status" value="1"/>
</dbReference>
<dbReference type="AlphaFoldDB" id="A0A7M3UQ27"/>
<dbReference type="GO" id="GO:0009653">
    <property type="term" value="P:anatomical structure morphogenesis"/>
    <property type="evidence" value="ECO:0007669"/>
    <property type="project" value="TreeGrafter"/>
</dbReference>
<dbReference type="CDD" id="cd10498">
    <property type="entry name" value="MH2_SMAD_4"/>
    <property type="match status" value="1"/>
</dbReference>
<dbReference type="InterPro" id="IPR013019">
    <property type="entry name" value="MAD_homology_MH1"/>
</dbReference>
<keyword evidence="8 9" id="KW-0539">Nucleus</keyword>
<dbReference type="GO" id="GO:0030154">
    <property type="term" value="P:cell differentiation"/>
    <property type="evidence" value="ECO:0007669"/>
    <property type="project" value="TreeGrafter"/>
</dbReference>
<dbReference type="FunFam" id="2.60.200.10:FF:000002">
    <property type="entry name" value="Mothers against decapentaplegic homolog"/>
    <property type="match status" value="1"/>
</dbReference>
<dbReference type="GO" id="GO:0000981">
    <property type="term" value="F:DNA-binding transcription factor activity, RNA polymerase II-specific"/>
    <property type="evidence" value="ECO:0007669"/>
    <property type="project" value="TreeGrafter"/>
</dbReference>
<feature type="domain" description="MH1" evidence="11">
    <location>
        <begin position="16"/>
        <end position="140"/>
    </location>
</feature>
<dbReference type="CDD" id="cd10492">
    <property type="entry name" value="MH1_SMAD_4"/>
    <property type="match status" value="1"/>
</dbReference>
<keyword evidence="3" id="KW-0479">Metal-binding</keyword>
<dbReference type="SMART" id="SM00524">
    <property type="entry name" value="DWB"/>
    <property type="match status" value="1"/>
</dbReference>
<feature type="region of interest" description="Disordered" evidence="10">
    <location>
        <begin position="199"/>
        <end position="294"/>
    </location>
</feature>
<dbReference type="InterPro" id="IPR003619">
    <property type="entry name" value="MAD_homology1_Dwarfin-type"/>
</dbReference>
<dbReference type="SUPFAM" id="SSF56366">
    <property type="entry name" value="SMAD MH1 domain"/>
    <property type="match status" value="1"/>
</dbReference>
<name>A0A7M3UQ27_PAROL</name>
<dbReference type="GO" id="GO:0046872">
    <property type="term" value="F:metal ion binding"/>
    <property type="evidence" value="ECO:0007669"/>
    <property type="project" value="UniProtKB-KW"/>
</dbReference>
<organism evidence="13">
    <name type="scientific">Paralichthys olivaceus</name>
    <name type="common">Bastard halibut</name>
    <name type="synonym">Hippoglossus olivaceus</name>
    <dbReference type="NCBI Taxonomy" id="8255"/>
    <lineage>
        <taxon>Eukaryota</taxon>
        <taxon>Metazoa</taxon>
        <taxon>Chordata</taxon>
        <taxon>Craniata</taxon>
        <taxon>Vertebrata</taxon>
        <taxon>Euteleostomi</taxon>
        <taxon>Actinopterygii</taxon>
        <taxon>Neopterygii</taxon>
        <taxon>Teleostei</taxon>
        <taxon>Neoteleostei</taxon>
        <taxon>Acanthomorphata</taxon>
        <taxon>Carangaria</taxon>
        <taxon>Pleuronectiformes</taxon>
        <taxon>Pleuronectoidei</taxon>
        <taxon>Paralichthyidae</taxon>
        <taxon>Paralichthys</taxon>
    </lineage>
</organism>
<dbReference type="InterPro" id="IPR036578">
    <property type="entry name" value="SMAD_MH1_sf"/>
</dbReference>
<evidence type="ECO:0000259" key="11">
    <source>
        <dbReference type="PROSITE" id="PS51075"/>
    </source>
</evidence>
<evidence type="ECO:0000313" key="13">
    <source>
        <dbReference type="EMBL" id="QOJ43529.1"/>
    </source>
</evidence>
<dbReference type="EMBL" id="MN868433">
    <property type="protein sequence ID" value="QOJ43529.1"/>
    <property type="molecule type" value="mRNA"/>
</dbReference>
<keyword evidence="7 9" id="KW-0804">Transcription</keyword>
<dbReference type="FunFam" id="3.90.520.10:FF:000002">
    <property type="entry name" value="Mothers against decapentaplegic homolog"/>
    <property type="match status" value="1"/>
</dbReference>
<evidence type="ECO:0000256" key="9">
    <source>
        <dbReference type="RuleBase" id="RU361195"/>
    </source>
</evidence>
<evidence type="ECO:0000256" key="5">
    <source>
        <dbReference type="ARBA" id="ARBA00023015"/>
    </source>
</evidence>
<evidence type="ECO:0000256" key="10">
    <source>
        <dbReference type="SAM" id="MobiDB-lite"/>
    </source>
</evidence>
<dbReference type="Gene3D" id="3.90.520.10">
    <property type="entry name" value="SMAD MH1 domain"/>
    <property type="match status" value="1"/>
</dbReference>
<evidence type="ECO:0000256" key="1">
    <source>
        <dbReference type="ARBA" id="ARBA00005545"/>
    </source>
</evidence>
<comment type="similarity">
    <text evidence="1 9">Belongs to the dwarfin/SMAD family.</text>
</comment>
<dbReference type="PROSITE" id="PS51076">
    <property type="entry name" value="MH2"/>
    <property type="match status" value="1"/>
</dbReference>
<dbReference type="Gene3D" id="2.60.200.10">
    <property type="match status" value="1"/>
</dbReference>
<dbReference type="GO" id="GO:0000978">
    <property type="term" value="F:RNA polymerase II cis-regulatory region sequence-specific DNA binding"/>
    <property type="evidence" value="ECO:0007669"/>
    <property type="project" value="TreeGrafter"/>
</dbReference>
<dbReference type="GO" id="GO:0070411">
    <property type="term" value="F:I-SMAD binding"/>
    <property type="evidence" value="ECO:0007669"/>
    <property type="project" value="TreeGrafter"/>
</dbReference>
<dbReference type="InterPro" id="IPR017855">
    <property type="entry name" value="SMAD-like_dom_sf"/>
</dbReference>
<protein>
    <recommendedName>
        <fullName evidence="9">Mothers against decapentaplegic homolog</fullName>
        <shortName evidence="9">MAD homolog</shortName>
        <shortName evidence="9">Mothers against DPP homolog</shortName>
    </recommendedName>
    <alternativeName>
        <fullName evidence="9">SMAD family member</fullName>
    </alternativeName>
</protein>
<dbReference type="SMART" id="SM00523">
    <property type="entry name" value="DWA"/>
    <property type="match status" value="1"/>
</dbReference>
<evidence type="ECO:0000256" key="3">
    <source>
        <dbReference type="ARBA" id="ARBA00022723"/>
    </source>
</evidence>
<dbReference type="InterPro" id="IPR008984">
    <property type="entry name" value="SMAD_FHA_dom_sf"/>
</dbReference>
<reference evidence="13" key="1">
    <citation type="submission" date="2019-12" db="EMBL/GenBank/DDBJ databases">
        <authorList>
            <person name="Yu H."/>
        </authorList>
    </citation>
    <scope>NUCLEOTIDE SEQUENCE</scope>
</reference>
<dbReference type="GO" id="GO:0030509">
    <property type="term" value="P:BMP signaling pathway"/>
    <property type="evidence" value="ECO:0007669"/>
    <property type="project" value="TreeGrafter"/>
</dbReference>
<feature type="compositionally biased region" description="Pro residues" evidence="10">
    <location>
        <begin position="227"/>
        <end position="239"/>
    </location>
</feature>
<dbReference type="Pfam" id="PF03166">
    <property type="entry name" value="MH2"/>
    <property type="match status" value="1"/>
</dbReference>
<evidence type="ECO:0000256" key="8">
    <source>
        <dbReference type="ARBA" id="ARBA00023242"/>
    </source>
</evidence>
<dbReference type="InterPro" id="IPR001132">
    <property type="entry name" value="SMAD_dom_Dwarfin-type"/>
</dbReference>
<keyword evidence="2 9" id="KW-0963">Cytoplasm</keyword>
<dbReference type="InterPro" id="IPR013790">
    <property type="entry name" value="Dwarfin"/>
</dbReference>
<accession>A0A7M3UQ27</accession>
<feature type="domain" description="MH2" evidence="12">
    <location>
        <begin position="320"/>
        <end position="541"/>
    </location>
</feature>
<sequence>MSVLDSAPSSGDPCLSIVHSLMCHRQGGENEGFAKRAIESLVKKLKEKKDELDSLVTAVTTNGVHPSKCVTIQRTLDGRLQVAGRKGFPHVIYTRLWRWPDLHKNELKHMKFCQFAFDLKYDSVCVNPYHYERVASPTTAGPHTLIKEEFIQDCLKIELPPHSDPYNQPRPVNMYPSMPLSPPGSSSMCGRRGISGEVGAVGVGGEGPGGLQIDLSQSQGGRASPPKWNPPITPQPPHLSTPTTTHQQSPEYSNPSNTTTWTGNDFARYSDVGPLQSRRSHQQPPLHHSHHSPNTCFWSQHHSTTPYPQPVSNHPGPEFWCSISYFELDIQVGEIFKVQSSYPLVTVDGYVDPSGGDRFCLGQLSNVHRSATSHRARLHIGRGVQLECRGEGDVWMRCLSDHSVFIQSYYLDCEASGAPGDRVRKIYPGACIKVFDLRQCHRQMQRQAAAAQATVLIGSIPGPNSVGGVAPAVGVCTPAGLGVDDLRRLCIVRLSFVKGWGCDYPRQSIKDTPCWLEVHLYRALQLLDQVLHMLPPQEHVL</sequence>
<keyword evidence="4" id="KW-0862">Zinc</keyword>
<evidence type="ECO:0000256" key="2">
    <source>
        <dbReference type="ARBA" id="ARBA00022490"/>
    </source>
</evidence>
<feature type="compositionally biased region" description="Gly residues" evidence="10">
    <location>
        <begin position="199"/>
        <end position="210"/>
    </location>
</feature>
<evidence type="ECO:0000256" key="6">
    <source>
        <dbReference type="ARBA" id="ARBA00023125"/>
    </source>
</evidence>
<dbReference type="GO" id="GO:0071144">
    <property type="term" value="C:heteromeric SMAD protein complex"/>
    <property type="evidence" value="ECO:0007669"/>
    <property type="project" value="TreeGrafter"/>
</dbReference>
<feature type="compositionally biased region" description="Polar residues" evidence="10">
    <location>
        <begin position="240"/>
        <end position="263"/>
    </location>
</feature>
<evidence type="ECO:0000259" key="12">
    <source>
        <dbReference type="PROSITE" id="PS51076"/>
    </source>
</evidence>
<evidence type="ECO:0000256" key="7">
    <source>
        <dbReference type="ARBA" id="ARBA00023163"/>
    </source>
</evidence>
<dbReference type="PROSITE" id="PS51075">
    <property type="entry name" value="MH1"/>
    <property type="match status" value="1"/>
</dbReference>
<dbReference type="PANTHER" id="PTHR13703">
    <property type="entry name" value="SMAD"/>
    <property type="match status" value="1"/>
</dbReference>
<proteinExistence type="evidence at transcript level"/>
<keyword evidence="5 9" id="KW-0805">Transcription regulation</keyword>
<keyword evidence="6" id="KW-0238">DNA-binding</keyword>
<dbReference type="Pfam" id="PF03165">
    <property type="entry name" value="MH1"/>
    <property type="match status" value="1"/>
</dbReference>
<dbReference type="GO" id="GO:0060395">
    <property type="term" value="P:SMAD protein signal transduction"/>
    <property type="evidence" value="ECO:0007669"/>
    <property type="project" value="TreeGrafter"/>
</dbReference>
<comment type="subcellular location">
    <subcellularLocation>
        <location evidence="9">Cytoplasm</location>
    </subcellularLocation>
    <subcellularLocation>
        <location evidence="9">Nucleus</location>
    </subcellularLocation>
</comment>
<evidence type="ECO:0000256" key="4">
    <source>
        <dbReference type="ARBA" id="ARBA00022833"/>
    </source>
</evidence>